<reference evidence="2" key="1">
    <citation type="submission" date="2021-09" db="EMBL/GenBank/DDBJ databases">
        <title>Complete genome sequence and metabolic characterization of Streptomyces tanashiensis DSM 731 the producer of antibacterial Kalafungin and diverse secondary metabolites.</title>
        <authorList>
            <person name="Abbasi M.N."/>
            <person name="Anwar M.N."/>
            <person name="Alam K."/>
            <person name="Shoaib M."/>
            <person name="Lin Z."/>
            <person name="Hayat M."/>
            <person name="Ali M.I."/>
            <person name="Malik H.M.T."/>
            <person name="Ahmed I."/>
            <person name="Li A."/>
            <person name="Hailong Wang H."/>
            <person name="Zhang Y."/>
        </authorList>
    </citation>
    <scope>NUCLEOTIDE SEQUENCE</scope>
    <source>
        <strain evidence="2">Kala</strain>
    </source>
</reference>
<dbReference type="EMBL" id="CP084204">
    <property type="protein sequence ID" value="UZX24769.1"/>
    <property type="molecule type" value="Genomic_DNA"/>
</dbReference>
<name>A0ABY6R5T8_9ACTN</name>
<organism evidence="2 3">
    <name type="scientific">Streptomyces tanashiensis</name>
    <dbReference type="NCBI Taxonomy" id="67367"/>
    <lineage>
        <taxon>Bacteria</taxon>
        <taxon>Bacillati</taxon>
        <taxon>Actinomycetota</taxon>
        <taxon>Actinomycetes</taxon>
        <taxon>Kitasatosporales</taxon>
        <taxon>Streptomycetaceae</taxon>
        <taxon>Streptomyces</taxon>
    </lineage>
</organism>
<evidence type="ECO:0000313" key="3">
    <source>
        <dbReference type="Proteomes" id="UP001164506"/>
    </source>
</evidence>
<dbReference type="Proteomes" id="UP001164506">
    <property type="component" value="Chromosome"/>
</dbReference>
<keyword evidence="3" id="KW-1185">Reference proteome</keyword>
<sequence>MSLADTAGPSRSDAGPQTVLTAPAAHGRRTWTHGGGPGSDGPLTAGAVRTRTPAERPEAAI</sequence>
<dbReference type="GeneID" id="95603865"/>
<dbReference type="RefSeq" id="WP_190103957.1">
    <property type="nucleotide sequence ID" value="NZ_BMUH01000006.1"/>
</dbReference>
<protein>
    <submittedName>
        <fullName evidence="2">Uncharacterized protein</fullName>
    </submittedName>
</protein>
<proteinExistence type="predicted"/>
<feature type="region of interest" description="Disordered" evidence="1">
    <location>
        <begin position="1"/>
        <end position="61"/>
    </location>
</feature>
<feature type="compositionally biased region" description="Basic and acidic residues" evidence="1">
    <location>
        <begin position="52"/>
        <end position="61"/>
    </location>
</feature>
<accession>A0ABY6R5T8</accession>
<evidence type="ECO:0000313" key="2">
    <source>
        <dbReference type="EMBL" id="UZX24769.1"/>
    </source>
</evidence>
<gene>
    <name evidence="2" type="ORF">LDH80_30505</name>
</gene>
<evidence type="ECO:0000256" key="1">
    <source>
        <dbReference type="SAM" id="MobiDB-lite"/>
    </source>
</evidence>